<feature type="compositionally biased region" description="Low complexity" evidence="4">
    <location>
        <begin position="929"/>
        <end position="958"/>
    </location>
</feature>
<dbReference type="PANTHER" id="PTHR23318">
    <property type="entry name" value="ATP SYNTHASE GAMMA-RELATED"/>
    <property type="match status" value="1"/>
</dbReference>
<feature type="compositionally biased region" description="Basic and acidic residues" evidence="4">
    <location>
        <begin position="750"/>
        <end position="763"/>
    </location>
</feature>
<feature type="domain" description="PP4R3 EVH1-like" evidence="6">
    <location>
        <begin position="56"/>
        <end position="152"/>
    </location>
</feature>
<comment type="similarity">
    <text evidence="2">Belongs to the SMEK family.</text>
</comment>
<feature type="compositionally biased region" description="Acidic residues" evidence="4">
    <location>
        <begin position="916"/>
        <end position="928"/>
    </location>
</feature>
<evidence type="ECO:0000256" key="1">
    <source>
        <dbReference type="ARBA" id="ARBA00004123"/>
    </source>
</evidence>
<evidence type="ECO:0000259" key="6">
    <source>
        <dbReference type="Pfam" id="PF22972"/>
    </source>
</evidence>
<dbReference type="WBParaSite" id="L893_g54.t1">
    <property type="protein sequence ID" value="L893_g54.t1"/>
    <property type="gene ID" value="L893_g54"/>
</dbReference>
<dbReference type="Gene3D" id="2.30.29.30">
    <property type="entry name" value="Pleckstrin-homology domain (PH domain)/Phosphotyrosine-binding domain (PTB)"/>
    <property type="match status" value="1"/>
</dbReference>
<feature type="compositionally biased region" description="Low complexity" evidence="4">
    <location>
        <begin position="854"/>
        <end position="893"/>
    </location>
</feature>
<evidence type="ECO:0000313" key="8">
    <source>
        <dbReference type="WBParaSite" id="L893_g54.t1"/>
    </source>
</evidence>
<feature type="region of interest" description="Disordered" evidence="4">
    <location>
        <begin position="727"/>
        <end position="765"/>
    </location>
</feature>
<dbReference type="GO" id="GO:0072542">
    <property type="term" value="F:protein phosphatase activator activity"/>
    <property type="evidence" value="ECO:0007669"/>
    <property type="project" value="TreeGrafter"/>
</dbReference>
<accession>A0A1I8AGL3</accession>
<feature type="domain" description="Serine/threonine-protein phosphatase 4 regulatory subunit 3-like central" evidence="5">
    <location>
        <begin position="232"/>
        <end position="724"/>
    </location>
</feature>
<dbReference type="AlphaFoldDB" id="A0A1I8AGL3"/>
<evidence type="ECO:0000256" key="3">
    <source>
        <dbReference type="ARBA" id="ARBA00023242"/>
    </source>
</evidence>
<feature type="compositionally biased region" description="Low complexity" evidence="4">
    <location>
        <begin position="204"/>
        <end position="220"/>
    </location>
</feature>
<feature type="region of interest" description="Disordered" evidence="4">
    <location>
        <begin position="788"/>
        <end position="818"/>
    </location>
</feature>
<feature type="compositionally biased region" description="Basic and acidic residues" evidence="4">
    <location>
        <begin position="986"/>
        <end position="996"/>
    </location>
</feature>
<dbReference type="PANTHER" id="PTHR23318:SF0">
    <property type="entry name" value="SERINE_THREONINE-PROTEIN PHOSPHATASE 4 REGULATORY SUBUNIT 3"/>
    <property type="match status" value="1"/>
</dbReference>
<feature type="compositionally biased region" description="Basic and acidic residues" evidence="4">
    <location>
        <begin position="1003"/>
        <end position="1012"/>
    </location>
</feature>
<dbReference type="GO" id="GO:0030289">
    <property type="term" value="C:protein phosphatase 4 complex"/>
    <property type="evidence" value="ECO:0007669"/>
    <property type="project" value="TreeGrafter"/>
</dbReference>
<proteinExistence type="inferred from homology"/>
<feature type="compositionally biased region" description="Acidic residues" evidence="4">
    <location>
        <begin position="1"/>
        <end position="10"/>
    </location>
</feature>
<dbReference type="GO" id="GO:0006974">
    <property type="term" value="P:DNA damage response"/>
    <property type="evidence" value="ECO:0007669"/>
    <property type="project" value="TreeGrafter"/>
</dbReference>
<evidence type="ECO:0000313" key="7">
    <source>
        <dbReference type="Proteomes" id="UP000095287"/>
    </source>
</evidence>
<feature type="compositionally biased region" description="Acidic residues" evidence="4">
    <location>
        <begin position="158"/>
        <end position="201"/>
    </location>
</feature>
<keyword evidence="7" id="KW-1185">Reference proteome</keyword>
<comment type="subcellular location">
    <subcellularLocation>
        <location evidence="1">Nucleus</location>
    </subcellularLocation>
</comment>
<feature type="compositionally biased region" description="Polar residues" evidence="4">
    <location>
        <begin position="735"/>
        <end position="749"/>
    </location>
</feature>
<dbReference type="Pfam" id="PF04802">
    <property type="entry name" value="PP4R3"/>
    <property type="match status" value="1"/>
</dbReference>
<evidence type="ECO:0000259" key="5">
    <source>
        <dbReference type="Pfam" id="PF04802"/>
    </source>
</evidence>
<feature type="region of interest" description="Disordered" evidence="4">
    <location>
        <begin position="1"/>
        <end position="35"/>
    </location>
</feature>
<feature type="region of interest" description="Disordered" evidence="4">
    <location>
        <begin position="156"/>
        <end position="220"/>
    </location>
</feature>
<evidence type="ECO:0000256" key="2">
    <source>
        <dbReference type="ARBA" id="ARBA00008809"/>
    </source>
</evidence>
<dbReference type="SUPFAM" id="SSF50729">
    <property type="entry name" value="PH domain-like"/>
    <property type="match status" value="1"/>
</dbReference>
<reference evidence="8" key="1">
    <citation type="submission" date="2016-11" db="UniProtKB">
        <authorList>
            <consortium name="WormBaseParasite"/>
        </authorList>
    </citation>
    <scope>IDENTIFICATION</scope>
</reference>
<protein>
    <submittedName>
        <fullName evidence="8">SMK-1 domain-containing protein</fullName>
    </submittedName>
</protein>
<sequence>MSSSEGDTDTADTKKPTETESSQVNGHDKKNDTIITNGGLSKNLFDKYQFTKDAHNRVKMYVLLEQRLWDDRGTGHVACVSAPESPHSYSIIVRLENSEKNILESKIQVDTIYQKQQETLIVWSESESCDLALSFQEKSGCEEIWETICRVQGKDPDEVMYDNDSDGDGDGEVEGEADGEGEAEGEGEPDGEAEGDVEEDIKESAPSPIPSTSSHSGSSLLPPCEISKLSDIEAALANSLATAETREKMATAVEREGYIARLCNVFKQCEQLELLDACRTMYMIAKNLFYLNRANLLEYLLDVKYLRFIVGMLEYDPSAPARRKHREFLFEQSRFREVLPIQKEELREKIHDNFRAQYVQDVCLPAPSILEENLLTVLGSHLFFNRIEIVKLLSEDKILIGQLFDELKDKTITVQRRKELASFLKEFCSYSQSLQPNGPQGRDMFLKLLMSNDVLAAVELCIISPDHRTRAITVDLLNLIVENNPTFVRDYLVQQGKKVSESNDDDLLINRMIRQMFKDKDPELTSAMQMCQVLRSLVDPENMTAKTDKTEFLPFFYRRSITALVQPLLDNTEKGFPAKDTYYVANQQALILELLSFCIQHHSFSMRNYCMHHDLLNRVLVLMKSKHHFLALYALRLFRRVLNLRDEFYVKYIARESVLTRVIDAFVANGRRYNVMNSAILELFEFVAHDNVVPLVAYAVENHWDQLESVDYVETFRSLKRRYEANKREREGTPDSLNSDTSASGSIRSEQWKKEQECDKEENWFGSGDDDDDCWYDSKKDLLQHALSSSSLSSNGDLPSRKSGQEPNYPSIAKRPTSLLDDDGVASVFGGSSTPINGNKLSISAPKIVIKVPSLPSSIDRSRSPSPATSASRSPSPSTASPSTSSPSKAKSPSPTPNTPYMLKEVANFTHGGLVDYDESDSDDEDEAPSSSNSQVQAPSSNSGTSSPTEEETPTVVESTEEEPKKDVEKEKPIAINGHCGNKRPRSFEGTDHDFDGEGETTDVEKDFTPERKRCRLDEEESKCDERPVPSPTAAV</sequence>
<evidence type="ECO:0000256" key="4">
    <source>
        <dbReference type="SAM" id="MobiDB-lite"/>
    </source>
</evidence>
<name>A0A1I8AGL3_9BILA</name>
<dbReference type="GO" id="GO:0005654">
    <property type="term" value="C:nucleoplasm"/>
    <property type="evidence" value="ECO:0007669"/>
    <property type="project" value="TreeGrafter"/>
</dbReference>
<dbReference type="InterPro" id="IPR051137">
    <property type="entry name" value="PP4R3-like"/>
</dbReference>
<dbReference type="SUPFAM" id="SSF48371">
    <property type="entry name" value="ARM repeat"/>
    <property type="match status" value="1"/>
</dbReference>
<dbReference type="InterPro" id="IPR006887">
    <property type="entry name" value="P4R3-like_central_dom"/>
</dbReference>
<dbReference type="InterPro" id="IPR055236">
    <property type="entry name" value="EVH1_PP4R3"/>
</dbReference>
<feature type="compositionally biased region" description="Basic and acidic residues" evidence="4">
    <location>
        <begin position="962"/>
        <end position="973"/>
    </location>
</feature>
<dbReference type="Pfam" id="PF22972">
    <property type="entry name" value="EVH1_PP4R3"/>
    <property type="match status" value="1"/>
</dbReference>
<dbReference type="InterPro" id="IPR016024">
    <property type="entry name" value="ARM-type_fold"/>
</dbReference>
<organism evidence="7 8">
    <name type="scientific">Steinernema glaseri</name>
    <dbReference type="NCBI Taxonomy" id="37863"/>
    <lineage>
        <taxon>Eukaryota</taxon>
        <taxon>Metazoa</taxon>
        <taxon>Ecdysozoa</taxon>
        <taxon>Nematoda</taxon>
        <taxon>Chromadorea</taxon>
        <taxon>Rhabditida</taxon>
        <taxon>Tylenchina</taxon>
        <taxon>Panagrolaimomorpha</taxon>
        <taxon>Strongyloidoidea</taxon>
        <taxon>Steinernematidae</taxon>
        <taxon>Steinernema</taxon>
    </lineage>
</organism>
<dbReference type="Proteomes" id="UP000095287">
    <property type="component" value="Unplaced"/>
</dbReference>
<feature type="region of interest" description="Disordered" evidence="4">
    <location>
        <begin position="854"/>
        <end position="1036"/>
    </location>
</feature>
<keyword evidence="3" id="KW-0539">Nucleus</keyword>
<dbReference type="InterPro" id="IPR011993">
    <property type="entry name" value="PH-like_dom_sf"/>
</dbReference>